<accession>A0ACC1T1N4</accession>
<protein>
    <submittedName>
        <fullName evidence="1">Uncharacterized protein</fullName>
    </submittedName>
</protein>
<keyword evidence="2" id="KW-1185">Reference proteome</keyword>
<name>A0ACC1T1N4_9APHY</name>
<evidence type="ECO:0000313" key="2">
    <source>
        <dbReference type="Proteomes" id="UP001148662"/>
    </source>
</evidence>
<dbReference type="EMBL" id="JANHOG010000823">
    <property type="protein sequence ID" value="KAJ3551292.1"/>
    <property type="molecule type" value="Genomic_DNA"/>
</dbReference>
<evidence type="ECO:0000313" key="1">
    <source>
        <dbReference type="EMBL" id="KAJ3551292.1"/>
    </source>
</evidence>
<reference evidence="1" key="1">
    <citation type="submission" date="2022-07" db="EMBL/GenBank/DDBJ databases">
        <title>Genome Sequence of Phlebia brevispora.</title>
        <authorList>
            <person name="Buettner E."/>
        </authorList>
    </citation>
    <scope>NUCLEOTIDE SEQUENCE</scope>
    <source>
        <strain evidence="1">MPL23</strain>
    </source>
</reference>
<proteinExistence type="predicted"/>
<organism evidence="1 2">
    <name type="scientific">Phlebia brevispora</name>
    <dbReference type="NCBI Taxonomy" id="194682"/>
    <lineage>
        <taxon>Eukaryota</taxon>
        <taxon>Fungi</taxon>
        <taxon>Dikarya</taxon>
        <taxon>Basidiomycota</taxon>
        <taxon>Agaricomycotina</taxon>
        <taxon>Agaricomycetes</taxon>
        <taxon>Polyporales</taxon>
        <taxon>Meruliaceae</taxon>
        <taxon>Phlebia</taxon>
    </lineage>
</organism>
<sequence>MFSCYSRCGRTFKSAAALKLHRNRCSIAQGSFEESLKRKLAHEQELHALKVQERVDDDERRLEAERSVLRESEAEQSFVTSKIPQELPTGRMPRVRRRPRVFDDFVPHSLSTLPATLRPSKPISAAPLSGEELQVPDAFPASTMASTEQAVSDSCHYTYSKPDETGLYRCYRNVPSRDPEASVSLDELCEGPTFAVSRAQAAPWWSVFGRTRQSLKSAVENVFAPFLNATTFQLMSWFYSGSSVKSLGELDRLVHDVLLADDFNVTHLHGFSAARESQRLDDWVDEDDDVRGHNAAPFSAGDGWHSSSVKIRVPCEGVKHRTEDDAPEFEVPGVYFRRFVDVIRSTFQSAAALNFHLVPFRLFATPPTMRQPDAPGLHFDTPPLRTAPDASLEPKEIEFPHGEAERVYTELYNSEEANREYERIQEAQAKANVTQPQLETVIAFIMLWSDSTHLAQFGNASLWPLYAYFGGQSKYVRCKPSEFAAHHMAYIPSLPDTCHDWYQQTFGKAASAATLTHCKRELMHAIWALLLDNEFMKAYEEGIVVVFADGIPRRVFPRFFTYSADYPDKILLATLRFLGNMPYTRRRAKVRKSQEPVRQAEVEAARKRIFQRGNSMINNTIEANLRPFSWVPTCNAFTHLERLGLDFNRMLVVDQLHEFELGVWKATFTHLVRILHAAGNLRVQEMNQRIVMDLLWHLAEWHAYAKLRMHTDTTLQLFQECTRALGVSLRQFKTDVCPYFDTKELPKEVVVRRRAKVARATKRSSASEATSSKGKAREVYIPNSSEDAVPPATSAPEAPIPQCKEFNLSTYKLHALGNYPATVRSFGTTDNYSTQTGELEHRRVKRFYGRTNRNTFVCQIAKQQRREELIRHIIKREEAQRMRAARLTAPPAQAPTPTAAGPQGSQSIPQTQATPSTSSTAAAARSTVPFHAREPLPCTAPDVHHHMSNLKRFSYDLATWLHCNKDDRAVEGFLPRLRDHILARLMGRQFDGADPSFTDAERRSLVFRDNRIYAHKVLRVNYTTYDLRRAQDSLNHRTHADVMVLGHDDDPADSNPYWYARVIGVFHAEVRRAEAVNEPFKKVEFLWVRWFGRDSTWQRARRLPRIGFIPDDDPDAFGFLDPREVIRAVHLIPAFAHGKTDALLGPSIARIARDGNEDWQYFYVNIFVDRDMFMRFRGGGIGHRALGILLRLRQGTGNSSSDSIADAQENTAEVLDEDLEHPVSDHGDVSNNDDHEKGETYHIEDNGAEEVTYEDKYDELEEGEHDFEYSDSDEDVERPGAEMEPEDDDALDDELGAEDGEEDESPDDDLLNAEGFAPY</sequence>
<dbReference type="Proteomes" id="UP001148662">
    <property type="component" value="Unassembled WGS sequence"/>
</dbReference>
<comment type="caution">
    <text evidence="1">The sequence shown here is derived from an EMBL/GenBank/DDBJ whole genome shotgun (WGS) entry which is preliminary data.</text>
</comment>
<gene>
    <name evidence="1" type="ORF">NM688_g4788</name>
</gene>